<dbReference type="Proteomes" id="UP000193144">
    <property type="component" value="Unassembled WGS sequence"/>
</dbReference>
<feature type="compositionally biased region" description="Low complexity" evidence="1">
    <location>
        <begin position="34"/>
        <end position="52"/>
    </location>
</feature>
<feature type="region of interest" description="Disordered" evidence="1">
    <location>
        <begin position="1"/>
        <end position="137"/>
    </location>
</feature>
<name>A0A1Y1YKA4_9PLEO</name>
<comment type="caution">
    <text evidence="2">The sequence shown here is derived from an EMBL/GenBank/DDBJ whole genome shotgun (WGS) entry which is preliminary data.</text>
</comment>
<feature type="compositionally biased region" description="Basic and acidic residues" evidence="1">
    <location>
        <begin position="84"/>
        <end position="107"/>
    </location>
</feature>
<gene>
    <name evidence="2" type="ORF">BCR34DRAFT_619138</name>
</gene>
<protein>
    <submittedName>
        <fullName evidence="2">Uncharacterized protein</fullName>
    </submittedName>
</protein>
<evidence type="ECO:0000256" key="1">
    <source>
        <dbReference type="SAM" id="MobiDB-lite"/>
    </source>
</evidence>
<keyword evidence="3" id="KW-1185">Reference proteome</keyword>
<organism evidence="2 3">
    <name type="scientific">Clohesyomyces aquaticus</name>
    <dbReference type="NCBI Taxonomy" id="1231657"/>
    <lineage>
        <taxon>Eukaryota</taxon>
        <taxon>Fungi</taxon>
        <taxon>Dikarya</taxon>
        <taxon>Ascomycota</taxon>
        <taxon>Pezizomycotina</taxon>
        <taxon>Dothideomycetes</taxon>
        <taxon>Pleosporomycetidae</taxon>
        <taxon>Pleosporales</taxon>
        <taxon>Lindgomycetaceae</taxon>
        <taxon>Clohesyomyces</taxon>
    </lineage>
</organism>
<evidence type="ECO:0000313" key="3">
    <source>
        <dbReference type="Proteomes" id="UP000193144"/>
    </source>
</evidence>
<dbReference type="EMBL" id="MCFA01000215">
    <property type="protein sequence ID" value="ORX98441.1"/>
    <property type="molecule type" value="Genomic_DNA"/>
</dbReference>
<proteinExistence type="predicted"/>
<reference evidence="2 3" key="1">
    <citation type="submission" date="2016-07" db="EMBL/GenBank/DDBJ databases">
        <title>Pervasive Adenine N6-methylation of Active Genes in Fungi.</title>
        <authorList>
            <consortium name="DOE Joint Genome Institute"/>
            <person name="Mondo S.J."/>
            <person name="Dannebaum R.O."/>
            <person name="Kuo R.C."/>
            <person name="Labutti K."/>
            <person name="Haridas S."/>
            <person name="Kuo A."/>
            <person name="Salamov A."/>
            <person name="Ahrendt S.R."/>
            <person name="Lipzen A."/>
            <person name="Sullivan W."/>
            <person name="Andreopoulos W.B."/>
            <person name="Clum A."/>
            <person name="Lindquist E."/>
            <person name="Daum C."/>
            <person name="Ramamoorthy G.K."/>
            <person name="Gryganskyi A."/>
            <person name="Culley D."/>
            <person name="Magnuson J.K."/>
            <person name="James T.Y."/>
            <person name="O'Malley M.A."/>
            <person name="Stajich J.E."/>
            <person name="Spatafora J.W."/>
            <person name="Visel A."/>
            <person name="Grigoriev I.V."/>
        </authorList>
    </citation>
    <scope>NUCLEOTIDE SEQUENCE [LARGE SCALE GENOMIC DNA]</scope>
    <source>
        <strain evidence="2 3">CBS 115471</strain>
    </source>
</reference>
<evidence type="ECO:0000313" key="2">
    <source>
        <dbReference type="EMBL" id="ORX98441.1"/>
    </source>
</evidence>
<feature type="compositionally biased region" description="Pro residues" evidence="1">
    <location>
        <begin position="1"/>
        <end position="11"/>
    </location>
</feature>
<feature type="compositionally biased region" description="Acidic residues" evidence="1">
    <location>
        <begin position="120"/>
        <end position="137"/>
    </location>
</feature>
<dbReference type="AlphaFoldDB" id="A0A1Y1YKA4"/>
<sequence>MSSPPKGPKPNLPTIEITPPSPTSSEKNAKAGPRDASAAAGSAQLPASSLPDQPTPPPSEQPAPTEDQAETTNKPERKRSSHTSIEKKSLDLESHFEQLKKEFEETTGRSWIPLKPVSNENDDWDWYNDDEEEEDEW</sequence>
<feature type="compositionally biased region" description="Low complexity" evidence="1">
    <location>
        <begin position="13"/>
        <end position="26"/>
    </location>
</feature>
<accession>A0A1Y1YKA4</accession>